<feature type="chain" id="PRO_5015479184" evidence="2">
    <location>
        <begin position="26"/>
        <end position="283"/>
    </location>
</feature>
<reference evidence="3 4" key="1">
    <citation type="submission" date="2018-03" db="EMBL/GenBank/DDBJ databases">
        <title>Draft Genome Sequences of the Obligatory Marine Myxobacteria Enhygromyxa salina SWB005.</title>
        <authorList>
            <person name="Poehlein A."/>
            <person name="Moghaddam J.A."/>
            <person name="Harms H."/>
            <person name="Alanjari M."/>
            <person name="Koenig G.M."/>
            <person name="Daniel R."/>
            <person name="Schaeberle T.F."/>
        </authorList>
    </citation>
    <scope>NUCLEOTIDE SEQUENCE [LARGE SCALE GENOMIC DNA]</scope>
    <source>
        <strain evidence="3 4">SWB005</strain>
    </source>
</reference>
<keyword evidence="1" id="KW-1133">Transmembrane helix</keyword>
<gene>
    <name evidence="3" type="ORF">ENSA5_11050</name>
</gene>
<keyword evidence="2" id="KW-0732">Signal</keyword>
<dbReference type="Proteomes" id="UP000237968">
    <property type="component" value="Unassembled WGS sequence"/>
</dbReference>
<proteinExistence type="predicted"/>
<dbReference type="AlphaFoldDB" id="A0A2S9YG25"/>
<sequence length="283" mass="28852">MTPRNIVAAIGITAGLPWMPAVAHAQDPPAESTQSIGAPLTITLEVDTDKVPDELDSQVADLIQAEAETLGQQHGFVFEGSDRPDLSMRIAVSQPEGQSSVFLITSSVEFEGATISSATEDVCLRCTAKDVAMESLSILPGAVAHARDARAEAARPPLPAPPADEACDAGVLEEPAPALGPVAYVGIGAGALGLGATIAGAVLLSRGKISTDALGGPSVDSIDYRPPGAALVGVGLGALVIGKVLLALDLSVLRERRTKARAELTGIGLRAHDGPGLTIHGRF</sequence>
<dbReference type="RefSeq" id="WP_106390570.1">
    <property type="nucleotide sequence ID" value="NZ_PVNK01000064.1"/>
</dbReference>
<organism evidence="3 4">
    <name type="scientific">Enhygromyxa salina</name>
    <dbReference type="NCBI Taxonomy" id="215803"/>
    <lineage>
        <taxon>Bacteria</taxon>
        <taxon>Pseudomonadati</taxon>
        <taxon>Myxococcota</taxon>
        <taxon>Polyangia</taxon>
        <taxon>Nannocystales</taxon>
        <taxon>Nannocystaceae</taxon>
        <taxon>Enhygromyxa</taxon>
    </lineage>
</organism>
<comment type="caution">
    <text evidence="3">The sequence shown here is derived from an EMBL/GenBank/DDBJ whole genome shotgun (WGS) entry which is preliminary data.</text>
</comment>
<evidence type="ECO:0000313" key="4">
    <source>
        <dbReference type="Proteomes" id="UP000237968"/>
    </source>
</evidence>
<name>A0A2S9YG25_9BACT</name>
<protein>
    <submittedName>
        <fullName evidence="3">Uncharacterized protein</fullName>
    </submittedName>
</protein>
<evidence type="ECO:0000256" key="1">
    <source>
        <dbReference type="SAM" id="Phobius"/>
    </source>
</evidence>
<keyword evidence="1" id="KW-0812">Transmembrane</keyword>
<dbReference type="OrthoDB" id="9850671at2"/>
<evidence type="ECO:0000256" key="2">
    <source>
        <dbReference type="SAM" id="SignalP"/>
    </source>
</evidence>
<evidence type="ECO:0000313" key="3">
    <source>
        <dbReference type="EMBL" id="PRQ04057.1"/>
    </source>
</evidence>
<feature type="signal peptide" evidence="2">
    <location>
        <begin position="1"/>
        <end position="25"/>
    </location>
</feature>
<keyword evidence="1" id="KW-0472">Membrane</keyword>
<accession>A0A2S9YG25</accession>
<feature type="transmembrane region" description="Helical" evidence="1">
    <location>
        <begin position="228"/>
        <end position="253"/>
    </location>
</feature>
<dbReference type="EMBL" id="PVNK01000064">
    <property type="protein sequence ID" value="PRQ04057.1"/>
    <property type="molecule type" value="Genomic_DNA"/>
</dbReference>
<keyword evidence="4" id="KW-1185">Reference proteome</keyword>